<sequence>MATSESAPITPTQEKKLEKHDVDTVLNFFKANEDGSPPQPTYVGKPETYERPYETHNVTIHDVSGDESKYTLDSHGFQFVPSVSIEKDFQDEAQIKDQYYKEVDQLLKDVTGASRTFIFDHTIRRAAQGNRATADAGKQNAGAEDESIAKYKAALRGPVRRVHIDQSYAAALSRVPFHLPEEADKLLEGRVQLINVWRPIKTIKRDPLTAAQAQTVEEADLVPIGLIYEKRQGETLSVRHNEKNIWFYKHHQTPEEAPSDQVAKRVPHSAFEVPGTEDEEGRESIEVRALVFHEDDVE</sequence>
<keyword evidence="4" id="KW-1185">Reference proteome</keyword>
<accession>A0A9Q9AXB5</accession>
<organism evidence="3 4">
    <name type="scientific">Septoria linicola</name>
    <dbReference type="NCBI Taxonomy" id="215465"/>
    <lineage>
        <taxon>Eukaryota</taxon>
        <taxon>Fungi</taxon>
        <taxon>Dikarya</taxon>
        <taxon>Ascomycota</taxon>
        <taxon>Pezizomycotina</taxon>
        <taxon>Dothideomycetes</taxon>
        <taxon>Dothideomycetidae</taxon>
        <taxon>Mycosphaerellales</taxon>
        <taxon>Mycosphaerellaceae</taxon>
        <taxon>Septoria</taxon>
    </lineage>
</organism>
<dbReference type="InterPro" id="IPR044053">
    <property type="entry name" value="AsaB-like"/>
</dbReference>
<name>A0A9Q9AXB5_9PEZI</name>
<dbReference type="OrthoDB" id="412788at2759"/>
<dbReference type="PANTHER" id="PTHR34598:SF3">
    <property type="entry name" value="OXIDOREDUCTASE AN1597"/>
    <property type="match status" value="1"/>
</dbReference>
<protein>
    <submittedName>
        <fullName evidence="3">Hydroxylase/desaturase AsaB</fullName>
    </submittedName>
</protein>
<proteinExistence type="inferred from homology"/>
<dbReference type="Proteomes" id="UP001056384">
    <property type="component" value="Chromosome 9"/>
</dbReference>
<dbReference type="PANTHER" id="PTHR34598">
    <property type="entry name" value="BLL6449 PROTEIN"/>
    <property type="match status" value="1"/>
</dbReference>
<comment type="similarity">
    <text evidence="2">Belongs to the asaB hydroxylase/desaturase family.</text>
</comment>
<keyword evidence="1" id="KW-0560">Oxidoreductase</keyword>
<dbReference type="AlphaFoldDB" id="A0A9Q9AXB5"/>
<evidence type="ECO:0000313" key="4">
    <source>
        <dbReference type="Proteomes" id="UP001056384"/>
    </source>
</evidence>
<evidence type="ECO:0000256" key="2">
    <source>
        <dbReference type="ARBA" id="ARBA00023604"/>
    </source>
</evidence>
<dbReference type="NCBIfam" id="NF041278">
    <property type="entry name" value="CmcJ_NvfI_EfuI"/>
    <property type="match status" value="1"/>
</dbReference>
<dbReference type="GO" id="GO:0016491">
    <property type="term" value="F:oxidoreductase activity"/>
    <property type="evidence" value="ECO:0007669"/>
    <property type="project" value="UniProtKB-KW"/>
</dbReference>
<gene>
    <name evidence="3" type="ORF">Slin15195_G104580</name>
</gene>
<dbReference type="EMBL" id="CP099426">
    <property type="protein sequence ID" value="USW57139.1"/>
    <property type="molecule type" value="Genomic_DNA"/>
</dbReference>
<evidence type="ECO:0000256" key="1">
    <source>
        <dbReference type="ARBA" id="ARBA00023002"/>
    </source>
</evidence>
<reference evidence="3" key="1">
    <citation type="submission" date="2022-06" db="EMBL/GenBank/DDBJ databases">
        <title>Complete genome sequences of two strains of the flax pathogen Septoria linicola.</title>
        <authorList>
            <person name="Lapalu N."/>
            <person name="Simon A."/>
            <person name="Demenou B."/>
            <person name="Paumier D."/>
            <person name="Guillot M.-P."/>
            <person name="Gout L."/>
            <person name="Valade R."/>
        </authorList>
    </citation>
    <scope>NUCLEOTIDE SEQUENCE</scope>
    <source>
        <strain evidence="3">SE15195</strain>
    </source>
</reference>
<evidence type="ECO:0000313" key="3">
    <source>
        <dbReference type="EMBL" id="USW57139.1"/>
    </source>
</evidence>